<protein>
    <submittedName>
        <fullName evidence="6">Protein containing ATP-grasp fold, DUF201-type</fullName>
    </submittedName>
</protein>
<dbReference type="GO" id="GO:0016874">
    <property type="term" value="F:ligase activity"/>
    <property type="evidence" value="ECO:0007669"/>
    <property type="project" value="UniProtKB-KW"/>
</dbReference>
<evidence type="ECO:0000256" key="3">
    <source>
        <dbReference type="ARBA" id="ARBA00022840"/>
    </source>
</evidence>
<evidence type="ECO:0000256" key="4">
    <source>
        <dbReference type="PROSITE-ProRule" id="PRU00409"/>
    </source>
</evidence>
<evidence type="ECO:0000259" key="5">
    <source>
        <dbReference type="PROSITE" id="PS50975"/>
    </source>
</evidence>
<sequence>MEAVKNILVTGGGAPGAPGILKAILESNKDITLFSCDIKEQTAGKLLAHQYFTIPAGDSPNYISSFLKKCIEYQIDIVLPITTRELIPLAQNKALFAKNNIRIIVSNEQSLAIANNKGKLYNHLKNNQISTPKFSIATTYQEYKNAVNPYLASNATFIIKPCVANGSRGFRIVTDDVEESDLLFNYKPNSTYIKPEKLNNILQSDSFPPLLVSEYMPGAEYTIDCLIVEGVIKFIIPRLRKTMNNGISVAGTIEQNVEIIKYCEAILNSLDLEGPIGIQVKYDAASKPLLLEINPRIQGTTVALCGAGLNMAAIAVQPNMVSDIKNINDYPIRWGTKFIRHYTELYY</sequence>
<dbReference type="InterPro" id="IPR048764">
    <property type="entry name" value="PylC_N"/>
</dbReference>
<keyword evidence="3 4" id="KW-0067">ATP-binding</keyword>
<dbReference type="SUPFAM" id="SSF56059">
    <property type="entry name" value="Glutathione synthetase ATP-binding domain-like"/>
    <property type="match status" value="1"/>
</dbReference>
<evidence type="ECO:0000313" key="6">
    <source>
        <dbReference type="EMBL" id="CCG00951.1"/>
    </source>
</evidence>
<organism evidence="6">
    <name type="scientific">uncultured Flavobacteriia bacterium</name>
    <dbReference type="NCBI Taxonomy" id="212695"/>
    <lineage>
        <taxon>Bacteria</taxon>
        <taxon>Pseudomonadati</taxon>
        <taxon>Bacteroidota</taxon>
        <taxon>Flavobacteriia</taxon>
        <taxon>environmental samples</taxon>
    </lineage>
</organism>
<dbReference type="PANTHER" id="PTHR43585">
    <property type="entry name" value="FUMIPYRROLE BIOSYNTHESIS PROTEIN C"/>
    <property type="match status" value="1"/>
</dbReference>
<gene>
    <name evidence="6" type="ORF">S3_BF_A10_0018</name>
</gene>
<dbReference type="Pfam" id="PF21360">
    <property type="entry name" value="PylC-like_N"/>
    <property type="match status" value="1"/>
</dbReference>
<reference evidence="6" key="2">
    <citation type="submission" date="2012-02" db="EMBL/GenBank/DDBJ databases">
        <authorList>
            <person name="Genoscope - CEA"/>
        </authorList>
    </citation>
    <scope>NUCLEOTIDE SEQUENCE</scope>
</reference>
<evidence type="ECO:0000256" key="1">
    <source>
        <dbReference type="ARBA" id="ARBA00022598"/>
    </source>
</evidence>
<feature type="domain" description="ATP-grasp" evidence="5">
    <location>
        <begin position="121"/>
        <end position="320"/>
    </location>
</feature>
<dbReference type="GO" id="GO:0005524">
    <property type="term" value="F:ATP binding"/>
    <property type="evidence" value="ECO:0007669"/>
    <property type="project" value="UniProtKB-UniRule"/>
</dbReference>
<dbReference type="InterPro" id="IPR052032">
    <property type="entry name" value="ATP-dep_AA_Ligase"/>
</dbReference>
<name>H6RIH6_9BACT</name>
<evidence type="ECO:0000256" key="2">
    <source>
        <dbReference type="ARBA" id="ARBA00022741"/>
    </source>
</evidence>
<accession>H6RIH6</accession>
<keyword evidence="2 4" id="KW-0547">Nucleotide-binding</keyword>
<dbReference type="EMBL" id="FO117621">
    <property type="protein sequence ID" value="CCG00951.1"/>
    <property type="molecule type" value="Genomic_DNA"/>
</dbReference>
<dbReference type="GO" id="GO:0046872">
    <property type="term" value="F:metal ion binding"/>
    <property type="evidence" value="ECO:0007669"/>
    <property type="project" value="InterPro"/>
</dbReference>
<dbReference type="Gene3D" id="3.30.470.20">
    <property type="entry name" value="ATP-grasp fold, B domain"/>
    <property type="match status" value="1"/>
</dbReference>
<dbReference type="InterPro" id="IPR011761">
    <property type="entry name" value="ATP-grasp"/>
</dbReference>
<keyword evidence="1" id="KW-0436">Ligase</keyword>
<dbReference type="Pfam" id="PF15632">
    <property type="entry name" value="ATPgrasp_Ter"/>
    <property type="match status" value="1"/>
</dbReference>
<dbReference type="Gene3D" id="3.40.50.20">
    <property type="match status" value="1"/>
</dbReference>
<dbReference type="PANTHER" id="PTHR43585:SF2">
    <property type="entry name" value="ATP-GRASP ENZYME FSQD"/>
    <property type="match status" value="1"/>
</dbReference>
<dbReference type="PROSITE" id="PS50975">
    <property type="entry name" value="ATP_GRASP"/>
    <property type="match status" value="1"/>
</dbReference>
<reference evidence="6" key="1">
    <citation type="journal article" date="2012" name="Environ. Microbiol.">
        <title>Genomic content of uncultured Bacteroidetes from contrasting oceanic provinces in the North Atlantic Ocean.</title>
        <authorList>
            <person name="Gomez-Pereira P.R."/>
            <person name="Schuler M."/>
            <person name="Fuchs B.M."/>
            <person name="Bennke C."/>
            <person name="Teeling H."/>
            <person name="Waldmann J."/>
            <person name="Richter M."/>
            <person name="Barbe V."/>
            <person name="Bataille E."/>
            <person name="Glockner F.O."/>
            <person name="Amann R."/>
        </authorList>
    </citation>
    <scope>NUCLEOTIDE SEQUENCE</scope>
</reference>
<dbReference type="AlphaFoldDB" id="H6RIH6"/>
<proteinExistence type="predicted"/>